<dbReference type="EMBL" id="JAHLJV010000066">
    <property type="protein sequence ID" value="KAK1579463.1"/>
    <property type="molecule type" value="Genomic_DNA"/>
</dbReference>
<protein>
    <submittedName>
        <fullName evidence="1">Uncharacterized protein</fullName>
    </submittedName>
</protein>
<accession>A0AAD8PSZ1</accession>
<dbReference type="Proteomes" id="UP001230504">
    <property type="component" value="Unassembled WGS sequence"/>
</dbReference>
<organism evidence="1 2">
    <name type="scientific">Colletotrichum navitas</name>
    <dbReference type="NCBI Taxonomy" id="681940"/>
    <lineage>
        <taxon>Eukaryota</taxon>
        <taxon>Fungi</taxon>
        <taxon>Dikarya</taxon>
        <taxon>Ascomycota</taxon>
        <taxon>Pezizomycotina</taxon>
        <taxon>Sordariomycetes</taxon>
        <taxon>Hypocreomycetidae</taxon>
        <taxon>Glomerellales</taxon>
        <taxon>Glomerellaceae</taxon>
        <taxon>Colletotrichum</taxon>
        <taxon>Colletotrichum graminicola species complex</taxon>
    </lineage>
</organism>
<gene>
    <name evidence="1" type="ORF">LY79DRAFT_342869</name>
</gene>
<dbReference type="RefSeq" id="XP_060410587.1">
    <property type="nucleotide sequence ID" value="XM_060552583.1"/>
</dbReference>
<name>A0AAD8PSZ1_9PEZI</name>
<sequence length="169" mass="18850">MMVGVDEYSFEWPRSPPKEAIHLSSFHRTCQLGTRRQSSSSPWETKVGAKVRTRNSISTAVGISRSSPLAPDRVISWDPFAFPELLQVPSKPLPQPSMTSISAKGLRSSSSLHDLGPMRIKVKTRHVGILNMMTPSLVPGHLHPFRFWKLGRVAPFSPLEAFYGKTRTV</sequence>
<proteinExistence type="predicted"/>
<evidence type="ECO:0000313" key="1">
    <source>
        <dbReference type="EMBL" id="KAK1579463.1"/>
    </source>
</evidence>
<keyword evidence="2" id="KW-1185">Reference proteome</keyword>
<reference evidence="1" key="1">
    <citation type="submission" date="2021-06" db="EMBL/GenBank/DDBJ databases">
        <title>Comparative genomics, transcriptomics and evolutionary studies reveal genomic signatures of adaptation to plant cell wall in hemibiotrophic fungi.</title>
        <authorList>
            <consortium name="DOE Joint Genome Institute"/>
            <person name="Baroncelli R."/>
            <person name="Diaz J.F."/>
            <person name="Benocci T."/>
            <person name="Peng M."/>
            <person name="Battaglia E."/>
            <person name="Haridas S."/>
            <person name="Andreopoulos W."/>
            <person name="Labutti K."/>
            <person name="Pangilinan J."/>
            <person name="Floch G.L."/>
            <person name="Makela M.R."/>
            <person name="Henrissat B."/>
            <person name="Grigoriev I.V."/>
            <person name="Crouch J.A."/>
            <person name="De Vries R.P."/>
            <person name="Sukno S.A."/>
            <person name="Thon M.R."/>
        </authorList>
    </citation>
    <scope>NUCLEOTIDE SEQUENCE</scope>
    <source>
        <strain evidence="1">CBS 125086</strain>
    </source>
</reference>
<dbReference type="AlphaFoldDB" id="A0AAD8PSZ1"/>
<evidence type="ECO:0000313" key="2">
    <source>
        <dbReference type="Proteomes" id="UP001230504"/>
    </source>
</evidence>
<comment type="caution">
    <text evidence="1">The sequence shown here is derived from an EMBL/GenBank/DDBJ whole genome shotgun (WGS) entry which is preliminary data.</text>
</comment>
<dbReference type="GeneID" id="85436823"/>